<organism evidence="3 4">
    <name type="scientific">Lentithecium fluviatile CBS 122367</name>
    <dbReference type="NCBI Taxonomy" id="1168545"/>
    <lineage>
        <taxon>Eukaryota</taxon>
        <taxon>Fungi</taxon>
        <taxon>Dikarya</taxon>
        <taxon>Ascomycota</taxon>
        <taxon>Pezizomycotina</taxon>
        <taxon>Dothideomycetes</taxon>
        <taxon>Pleosporomycetidae</taxon>
        <taxon>Pleosporales</taxon>
        <taxon>Massarineae</taxon>
        <taxon>Lentitheciaceae</taxon>
        <taxon>Lentithecium</taxon>
    </lineage>
</organism>
<evidence type="ECO:0000313" key="3">
    <source>
        <dbReference type="EMBL" id="KAF2676494.1"/>
    </source>
</evidence>
<sequence>MSFCSLCSGLTVAKLYPPNIYQHAENFKALESSSRTCSLCKMMCWSLQNTYGAWQHGTPILSDRKSSRNEDSVNLQIVTGDYDILVGADHDNNEEIRHLGIWIKGGFASVDLAVEEGDVLGSRIVIDNDIKGFITGRILASDSPTSEYFEVAKRWLDNCIANHLDCNNNPSEVPMLPSRVLDVTETGRDPYLMSGSGKRAQYATLSHCWGGALTTMTTTDNFHQRKEGIPLYELPKTYREAVETCRKLGIAYLWIDSLCIIQDDIRDWECESETMGTIYFHSILTLSAAMASSSAEGLFIAKKPCGRVDETPRDMIAKLPPSFNAHQGQAYLIPRKWGVFGVYDGILQTRGWVMQERYLSHRALHFVKGEMIWECCTRMIGQGRSVEWISRQSEETFLVQLRACETALNIMPKSANDDYQGWKSDPKVEKRVGKRKGSRRSVGENGGAEVRATPINTNHREESHPLDIIDCLSYPIAHDYPAFESSPSANNYDAYRFIKKAMETTVYGFWYEIVEEFCRRYLTFPDDKLPAMAGIASQIHEITKDQYLAGHWRRELERSLFWRAKLGGHSPRSRITTARRVRKYRAPSWSWASMEHQIEWKFPNLRNGDTHEAPVHIIHARVDTPGENAFGRVKNGYVVMKASVIRATWDAAGWNLVGNFLDSGMDVSYNYLGLVFHSTRTVGDHEARITVGTWRYDDHANGLLPGPLLTSASSQDEVKARMASNRYFDPERGAFDKEDFLSTPIWERGTYIPEQLVLVKGPANKSKPELVYKSYSFVDVLVLAKVEGRDAVYRRVGFGQLGSWDEEVESVETLTII</sequence>
<dbReference type="PANTHER" id="PTHR33112">
    <property type="entry name" value="DOMAIN PROTEIN, PUTATIVE-RELATED"/>
    <property type="match status" value="1"/>
</dbReference>
<evidence type="ECO:0000259" key="2">
    <source>
        <dbReference type="Pfam" id="PF06985"/>
    </source>
</evidence>
<dbReference type="AlphaFoldDB" id="A0A6G1IE39"/>
<reference evidence="3" key="1">
    <citation type="journal article" date="2020" name="Stud. Mycol.">
        <title>101 Dothideomycetes genomes: a test case for predicting lifestyles and emergence of pathogens.</title>
        <authorList>
            <person name="Haridas S."/>
            <person name="Albert R."/>
            <person name="Binder M."/>
            <person name="Bloem J."/>
            <person name="Labutti K."/>
            <person name="Salamov A."/>
            <person name="Andreopoulos B."/>
            <person name="Baker S."/>
            <person name="Barry K."/>
            <person name="Bills G."/>
            <person name="Bluhm B."/>
            <person name="Cannon C."/>
            <person name="Castanera R."/>
            <person name="Culley D."/>
            <person name="Daum C."/>
            <person name="Ezra D."/>
            <person name="Gonzalez J."/>
            <person name="Henrissat B."/>
            <person name="Kuo A."/>
            <person name="Liang C."/>
            <person name="Lipzen A."/>
            <person name="Lutzoni F."/>
            <person name="Magnuson J."/>
            <person name="Mondo S."/>
            <person name="Nolan M."/>
            <person name="Ohm R."/>
            <person name="Pangilinan J."/>
            <person name="Park H.-J."/>
            <person name="Ramirez L."/>
            <person name="Alfaro M."/>
            <person name="Sun H."/>
            <person name="Tritt A."/>
            <person name="Yoshinaga Y."/>
            <person name="Zwiers L.-H."/>
            <person name="Turgeon B."/>
            <person name="Goodwin S."/>
            <person name="Spatafora J."/>
            <person name="Crous P."/>
            <person name="Grigoriev I."/>
        </authorList>
    </citation>
    <scope>NUCLEOTIDE SEQUENCE</scope>
    <source>
        <strain evidence="3">CBS 122367</strain>
    </source>
</reference>
<keyword evidence="4" id="KW-1185">Reference proteome</keyword>
<dbReference type="PANTHER" id="PTHR33112:SF16">
    <property type="entry name" value="HETEROKARYON INCOMPATIBILITY DOMAIN-CONTAINING PROTEIN"/>
    <property type="match status" value="1"/>
</dbReference>
<protein>
    <submittedName>
        <fullName evidence="3">HET-domain-containing protein</fullName>
    </submittedName>
</protein>
<name>A0A6G1IE39_9PLEO</name>
<dbReference type="OrthoDB" id="5347061at2759"/>
<gene>
    <name evidence="3" type="ORF">K458DRAFT_437269</name>
</gene>
<dbReference type="InterPro" id="IPR010730">
    <property type="entry name" value="HET"/>
</dbReference>
<feature type="domain" description="Heterokaryon incompatibility" evidence="2">
    <location>
        <begin position="202"/>
        <end position="356"/>
    </location>
</feature>
<dbReference type="EMBL" id="MU005634">
    <property type="protein sequence ID" value="KAF2676494.1"/>
    <property type="molecule type" value="Genomic_DNA"/>
</dbReference>
<feature type="region of interest" description="Disordered" evidence="1">
    <location>
        <begin position="422"/>
        <end position="450"/>
    </location>
</feature>
<proteinExistence type="predicted"/>
<accession>A0A6G1IE39</accession>
<dbReference type="Pfam" id="PF06985">
    <property type="entry name" value="HET"/>
    <property type="match status" value="1"/>
</dbReference>
<dbReference type="Proteomes" id="UP000799291">
    <property type="component" value="Unassembled WGS sequence"/>
</dbReference>
<evidence type="ECO:0000256" key="1">
    <source>
        <dbReference type="SAM" id="MobiDB-lite"/>
    </source>
</evidence>
<evidence type="ECO:0000313" key="4">
    <source>
        <dbReference type="Proteomes" id="UP000799291"/>
    </source>
</evidence>